<gene>
    <name evidence="3" type="ORF">ACFFLM_18140</name>
</gene>
<proteinExistence type="predicted"/>
<dbReference type="SUPFAM" id="SSF53098">
    <property type="entry name" value="Ribonuclease H-like"/>
    <property type="match status" value="1"/>
</dbReference>
<feature type="domain" description="Transposase IS4-like" evidence="2">
    <location>
        <begin position="28"/>
        <end position="89"/>
    </location>
</feature>
<keyword evidence="4" id="KW-1185">Reference proteome</keyword>
<dbReference type="InterPro" id="IPR012337">
    <property type="entry name" value="RNaseH-like_sf"/>
</dbReference>
<dbReference type="InterPro" id="IPR002559">
    <property type="entry name" value="Transposase_11"/>
</dbReference>
<protein>
    <submittedName>
        <fullName evidence="3">Transposase</fullName>
    </submittedName>
</protein>
<keyword evidence="1" id="KW-0472">Membrane</keyword>
<accession>A0ABV6B297</accession>
<dbReference type="EMBL" id="JBHLYR010000058">
    <property type="protein sequence ID" value="MFB9993879.1"/>
    <property type="molecule type" value="Genomic_DNA"/>
</dbReference>
<name>A0ABV6B297_9DEIO</name>
<dbReference type="Gene3D" id="3.90.350.10">
    <property type="entry name" value="Transposase Inhibitor Protein From Tn5, Chain A, domain 1"/>
    <property type="match status" value="1"/>
</dbReference>
<evidence type="ECO:0000259" key="2">
    <source>
        <dbReference type="Pfam" id="PF01609"/>
    </source>
</evidence>
<evidence type="ECO:0000313" key="3">
    <source>
        <dbReference type="EMBL" id="MFB9993879.1"/>
    </source>
</evidence>
<dbReference type="RefSeq" id="WP_380013580.1">
    <property type="nucleotide sequence ID" value="NZ_JBHLYR010000058.1"/>
</dbReference>
<organism evidence="3 4">
    <name type="scientific">Deinococcus oregonensis</name>
    <dbReference type="NCBI Taxonomy" id="1805970"/>
    <lineage>
        <taxon>Bacteria</taxon>
        <taxon>Thermotogati</taxon>
        <taxon>Deinococcota</taxon>
        <taxon>Deinococci</taxon>
        <taxon>Deinococcales</taxon>
        <taxon>Deinococcaceae</taxon>
        <taxon>Deinococcus</taxon>
    </lineage>
</organism>
<sequence>MKGILVDQAEVYGQPMNVVLTYTQDGEVLVIASTSGAASRILSGYRKRFRIECLFRALKSKGFKLESTHMTLHDHVERLLCLLTLAYVWCVLVGLLQTLTVKVHGRRAWSVVTLGLRTLVRTFARIHERGRRKHFNSLGF</sequence>
<keyword evidence="1" id="KW-0812">Transmembrane</keyword>
<evidence type="ECO:0000313" key="4">
    <source>
        <dbReference type="Proteomes" id="UP001589733"/>
    </source>
</evidence>
<dbReference type="Proteomes" id="UP001589733">
    <property type="component" value="Unassembled WGS sequence"/>
</dbReference>
<keyword evidence="1" id="KW-1133">Transmembrane helix</keyword>
<reference evidence="3 4" key="1">
    <citation type="submission" date="2024-09" db="EMBL/GenBank/DDBJ databases">
        <authorList>
            <person name="Sun Q."/>
            <person name="Mori K."/>
        </authorList>
    </citation>
    <scope>NUCLEOTIDE SEQUENCE [LARGE SCALE GENOMIC DNA]</scope>
    <source>
        <strain evidence="3 4">JCM 13503</strain>
    </source>
</reference>
<dbReference type="Pfam" id="PF01609">
    <property type="entry name" value="DDE_Tnp_1"/>
    <property type="match status" value="1"/>
</dbReference>
<comment type="caution">
    <text evidence="3">The sequence shown here is derived from an EMBL/GenBank/DDBJ whole genome shotgun (WGS) entry which is preliminary data.</text>
</comment>
<evidence type="ECO:0000256" key="1">
    <source>
        <dbReference type="SAM" id="Phobius"/>
    </source>
</evidence>
<feature type="transmembrane region" description="Helical" evidence="1">
    <location>
        <begin position="79"/>
        <end position="101"/>
    </location>
</feature>